<evidence type="ECO:0000256" key="1">
    <source>
        <dbReference type="ARBA" id="ARBA00006754"/>
    </source>
</evidence>
<feature type="domain" description="CdaR GGDEF-like" evidence="4">
    <location>
        <begin position="153"/>
        <end position="282"/>
    </location>
</feature>
<organism evidence="5 6">
    <name type="scientific">Brevibacillus brevis</name>
    <name type="common">Bacillus brevis</name>
    <dbReference type="NCBI Taxonomy" id="1393"/>
    <lineage>
        <taxon>Bacteria</taxon>
        <taxon>Bacillati</taxon>
        <taxon>Bacillota</taxon>
        <taxon>Bacilli</taxon>
        <taxon>Bacillales</taxon>
        <taxon>Paenibacillaceae</taxon>
        <taxon>Brevibacillus</taxon>
    </lineage>
</organism>
<dbReference type="EMBL" id="CP030117">
    <property type="protein sequence ID" value="AWX53989.1"/>
    <property type="molecule type" value="Genomic_DNA"/>
</dbReference>
<evidence type="ECO:0000259" key="3">
    <source>
        <dbReference type="Pfam" id="PF13556"/>
    </source>
</evidence>
<dbReference type="Pfam" id="PF05651">
    <property type="entry name" value="Diacid_rec"/>
    <property type="match status" value="1"/>
</dbReference>
<protein>
    <recommendedName>
        <fullName evidence="7">Sugar diacid utilization regulator</fullName>
    </recommendedName>
</protein>
<reference evidence="5 6" key="1">
    <citation type="journal article" date="2015" name="Genome Announc.">
        <title>Draft Genome Sequence of Brevibacillus brevis DZQ7, a Plant Growth-Promoting Rhizobacterium with Broad-Spectrum Antimicrobial Activity.</title>
        <authorList>
            <person name="Hou Q."/>
            <person name="Wang C."/>
            <person name="Hou X."/>
            <person name="Xia Z."/>
            <person name="Ye J."/>
            <person name="Liu K."/>
            <person name="Liu H."/>
            <person name="Wang J."/>
            <person name="Guo H."/>
            <person name="Yu X."/>
            <person name="Yang Y."/>
            <person name="Du B."/>
            <person name="Ding Y."/>
        </authorList>
    </citation>
    <scope>NUCLEOTIDE SEQUENCE [LARGE SCALE GENOMIC DNA]</scope>
    <source>
        <strain evidence="5 6">DZQ7</strain>
    </source>
</reference>
<proteinExistence type="inferred from homology"/>
<dbReference type="PANTHER" id="PTHR33744:SF15">
    <property type="entry name" value="CARBOHYDRATE DIACID REGULATOR"/>
    <property type="match status" value="1"/>
</dbReference>
<dbReference type="Pfam" id="PF17853">
    <property type="entry name" value="GGDEF_2"/>
    <property type="match status" value="1"/>
</dbReference>
<feature type="domain" description="Putative sugar diacid recognition" evidence="2">
    <location>
        <begin position="12"/>
        <end position="144"/>
    </location>
</feature>
<dbReference type="Gene3D" id="1.10.10.2840">
    <property type="entry name" value="PucR C-terminal helix-turn-helix domain"/>
    <property type="match status" value="1"/>
</dbReference>
<dbReference type="Proteomes" id="UP000036061">
    <property type="component" value="Chromosome"/>
</dbReference>
<name>A0A2Z4MC12_BREBE</name>
<dbReference type="InterPro" id="IPR008599">
    <property type="entry name" value="Diacid_rec"/>
</dbReference>
<dbReference type="InterPro" id="IPR025736">
    <property type="entry name" value="PucR_C-HTH_dom"/>
</dbReference>
<evidence type="ECO:0000259" key="4">
    <source>
        <dbReference type="Pfam" id="PF17853"/>
    </source>
</evidence>
<evidence type="ECO:0000313" key="5">
    <source>
        <dbReference type="EMBL" id="AWX53989.1"/>
    </source>
</evidence>
<dbReference type="InterPro" id="IPR051448">
    <property type="entry name" value="CdaR-like_regulators"/>
</dbReference>
<dbReference type="InterPro" id="IPR029151">
    <property type="entry name" value="Sensor-like_sf"/>
</dbReference>
<dbReference type="InterPro" id="IPR041522">
    <property type="entry name" value="CdaR_GGDEF"/>
</dbReference>
<dbReference type="SUPFAM" id="SSF46689">
    <property type="entry name" value="Homeodomain-like"/>
    <property type="match status" value="1"/>
</dbReference>
<evidence type="ECO:0000313" key="6">
    <source>
        <dbReference type="Proteomes" id="UP000036061"/>
    </source>
</evidence>
<dbReference type="PANTHER" id="PTHR33744">
    <property type="entry name" value="CARBOHYDRATE DIACID REGULATOR"/>
    <property type="match status" value="1"/>
</dbReference>
<dbReference type="Pfam" id="PF13556">
    <property type="entry name" value="HTH_30"/>
    <property type="match status" value="1"/>
</dbReference>
<evidence type="ECO:0008006" key="7">
    <source>
        <dbReference type="Google" id="ProtNLM"/>
    </source>
</evidence>
<dbReference type="InterPro" id="IPR042070">
    <property type="entry name" value="PucR_C-HTH_sf"/>
</dbReference>
<gene>
    <name evidence="5" type="ORF">AB432_002455</name>
</gene>
<evidence type="ECO:0000259" key="2">
    <source>
        <dbReference type="Pfam" id="PF05651"/>
    </source>
</evidence>
<dbReference type="InterPro" id="IPR009057">
    <property type="entry name" value="Homeodomain-like_sf"/>
</dbReference>
<dbReference type="SUPFAM" id="SSF103190">
    <property type="entry name" value="Sensory domain-like"/>
    <property type="match status" value="1"/>
</dbReference>
<dbReference type="AlphaFoldDB" id="A0A2Z4MC12"/>
<accession>A0A2Z4MC12</accession>
<feature type="domain" description="PucR C-terminal helix-turn-helix" evidence="3">
    <location>
        <begin position="331"/>
        <end position="388"/>
    </location>
</feature>
<comment type="similarity">
    <text evidence="1">Belongs to the CdaR family.</text>
</comment>
<sequence length="393" mass="44990">MMNTKEMMPMKLNKLLADKIVKRTMEVTQLNINVMNRDGIIISSSNPERISTIHEAAQQVIKSGEEIVLTTQESKKWSGTRPGINMPIFFEQEIVGVIGISGSPREVVPFGKAVRMMTEMMLQQAYLTEQMALEERSLNFLVQDLISGTLDSSPEVVQSRGKLLGLDLSGPRSIVIVQKEGQDDWSVRSSSSRQWQSKMAACFQYADQVCISAVNYNRWIIVTDLRNRYGTQKVKQYLYECAGKLSSLFHSLGQEKLFVTMGHGYADLSYMQQSFQEAQQTLIVLERFPEKGSICHYDDAALEILLLETREESRQRVIREVLGPLVKHHELIETLQVLFSSDHNLTLASQRLNIHRNTLLYRLERIERISGLHPRHFADAFKMKLALELLRFH</sequence>